<feature type="non-terminal residue" evidence="5">
    <location>
        <position position="560"/>
    </location>
</feature>
<dbReference type="GO" id="GO:0004190">
    <property type="term" value="F:aspartic-type endopeptidase activity"/>
    <property type="evidence" value="ECO:0007669"/>
    <property type="project" value="InterPro"/>
</dbReference>
<feature type="active site" evidence="2">
    <location>
        <position position="269"/>
    </location>
</feature>
<comment type="caution">
    <text evidence="5">The sequence shown here is derived from an EMBL/GenBank/DDBJ whole genome shotgun (WGS) entry which is preliminary data.</text>
</comment>
<organism evidence="5 6">
    <name type="scientific">Immersiella caudata</name>
    <dbReference type="NCBI Taxonomy" id="314043"/>
    <lineage>
        <taxon>Eukaryota</taxon>
        <taxon>Fungi</taxon>
        <taxon>Dikarya</taxon>
        <taxon>Ascomycota</taxon>
        <taxon>Pezizomycotina</taxon>
        <taxon>Sordariomycetes</taxon>
        <taxon>Sordariomycetidae</taxon>
        <taxon>Sordariales</taxon>
        <taxon>Lasiosphaeriaceae</taxon>
        <taxon>Immersiella</taxon>
    </lineage>
</organism>
<evidence type="ECO:0000259" key="4">
    <source>
        <dbReference type="PROSITE" id="PS51767"/>
    </source>
</evidence>
<dbReference type="SUPFAM" id="SSF50630">
    <property type="entry name" value="Acid proteases"/>
    <property type="match status" value="1"/>
</dbReference>
<feature type="compositionally biased region" description="Low complexity" evidence="3">
    <location>
        <begin position="525"/>
        <end position="548"/>
    </location>
</feature>
<dbReference type="Pfam" id="PF00026">
    <property type="entry name" value="Asp"/>
    <property type="match status" value="1"/>
</dbReference>
<keyword evidence="6" id="KW-1185">Reference proteome</keyword>
<dbReference type="InterPro" id="IPR021109">
    <property type="entry name" value="Peptidase_aspartic_dom_sf"/>
</dbReference>
<comment type="similarity">
    <text evidence="1">Belongs to the peptidase A1 family.</text>
</comment>
<dbReference type="PANTHER" id="PTHR47966:SF65">
    <property type="entry name" value="ASPARTIC-TYPE ENDOPEPTIDASE"/>
    <property type="match status" value="1"/>
</dbReference>
<dbReference type="Proteomes" id="UP001175000">
    <property type="component" value="Unassembled WGS sequence"/>
</dbReference>
<dbReference type="InterPro" id="IPR033121">
    <property type="entry name" value="PEPTIDASE_A1"/>
</dbReference>
<dbReference type="EMBL" id="JAULSU010000007">
    <property type="protein sequence ID" value="KAK0611850.1"/>
    <property type="molecule type" value="Genomic_DNA"/>
</dbReference>
<dbReference type="Gene3D" id="2.40.70.10">
    <property type="entry name" value="Acid Proteases"/>
    <property type="match status" value="2"/>
</dbReference>
<feature type="compositionally biased region" description="Polar residues" evidence="3">
    <location>
        <begin position="550"/>
        <end position="560"/>
    </location>
</feature>
<dbReference type="InterPro" id="IPR001461">
    <property type="entry name" value="Aspartic_peptidase_A1"/>
</dbReference>
<gene>
    <name evidence="5" type="ORF">B0T14DRAFT_465310</name>
</gene>
<reference evidence="5" key="1">
    <citation type="submission" date="2023-06" db="EMBL/GenBank/DDBJ databases">
        <title>Genome-scale phylogeny and comparative genomics of the fungal order Sordariales.</title>
        <authorList>
            <consortium name="Lawrence Berkeley National Laboratory"/>
            <person name="Hensen N."/>
            <person name="Bonometti L."/>
            <person name="Westerberg I."/>
            <person name="Brannstrom I.O."/>
            <person name="Guillou S."/>
            <person name="Cros-Aarteil S."/>
            <person name="Calhoun S."/>
            <person name="Haridas S."/>
            <person name="Kuo A."/>
            <person name="Mondo S."/>
            <person name="Pangilinan J."/>
            <person name="Riley R."/>
            <person name="Labutti K."/>
            <person name="Andreopoulos B."/>
            <person name="Lipzen A."/>
            <person name="Chen C."/>
            <person name="Yanf M."/>
            <person name="Daum C."/>
            <person name="Ng V."/>
            <person name="Clum A."/>
            <person name="Steindorff A."/>
            <person name="Ohm R."/>
            <person name="Martin F."/>
            <person name="Silar P."/>
            <person name="Natvig D."/>
            <person name="Lalanne C."/>
            <person name="Gautier V."/>
            <person name="Ament-Velasquez S.L."/>
            <person name="Kruys A."/>
            <person name="Hutchinson M.I."/>
            <person name="Powell A.J."/>
            <person name="Barry K."/>
            <person name="Miller A.N."/>
            <person name="Grigoriev I.V."/>
            <person name="Debuchy R."/>
            <person name="Gladieux P."/>
            <person name="Thoren M.H."/>
            <person name="Johannesson H."/>
        </authorList>
    </citation>
    <scope>NUCLEOTIDE SEQUENCE</scope>
    <source>
        <strain evidence="5">CBS 606.72</strain>
    </source>
</reference>
<evidence type="ECO:0000313" key="6">
    <source>
        <dbReference type="Proteomes" id="UP001175000"/>
    </source>
</evidence>
<evidence type="ECO:0000256" key="3">
    <source>
        <dbReference type="SAM" id="MobiDB-lite"/>
    </source>
</evidence>
<sequence length="560" mass="61024">MVVNADVEGTKTKSHHHTSTTPTPVTVNVTGMFKDVAYGVKVWIGSPEQSVVLDFDTGSSETWVNPPCTGWEGLDEYESLCRQLGTYVPQQSDTSIDANATCPPRWITYGSGAAEVRYYKDVVNFVDPWDYTSMGTNFKLHKPVQFGVATWSQNMVSGIMGAGYGRGYNQKYSGFIDEIYDQGLVQDKDFAIALGSVNEGEGELVFGGIDLSKFMGPLNELSLADQYSDAEDGFFRYWINVTSIGVTPPGSCVTTPVTNSTWTERFLPDTGTTLTYMPEEAFYAILDYFPDARPEPGFGYSISCAHKEAQGTIDFGFNGFTIHVPYSEFIFEIPAAYSDNGQNMCVLGAIPASYFYILGDTFLRAAYAVFRQQEHKVYLGQFINCGEDIVSSHGDVSQLYGNCGHRRPYAPPSDSTSIIQPYGAPPSPSNATTSAKPSATPIGFGTCRSYSTGTYSALDFGSSTTEVTFTITDASTTWTTAVTEVIDPGASVTTMRGLAGGESYSFTDSYSTDSYSYTDSYTTESYSYTDSYSSTDSHSYTDSYSYTDGGPTSSSFDWSS</sequence>
<accession>A0AA39U6A2</accession>
<feature type="region of interest" description="Disordered" evidence="3">
    <location>
        <begin position="411"/>
        <end position="438"/>
    </location>
</feature>
<proteinExistence type="inferred from homology"/>
<feature type="active site" evidence="2">
    <location>
        <position position="56"/>
    </location>
</feature>
<dbReference type="PANTHER" id="PTHR47966">
    <property type="entry name" value="BETA-SITE APP-CLEAVING ENZYME, ISOFORM A-RELATED"/>
    <property type="match status" value="1"/>
</dbReference>
<feature type="domain" description="Peptidase A1" evidence="4">
    <location>
        <begin position="38"/>
        <end position="380"/>
    </location>
</feature>
<evidence type="ECO:0000313" key="5">
    <source>
        <dbReference type="EMBL" id="KAK0611850.1"/>
    </source>
</evidence>
<name>A0AA39U6A2_9PEZI</name>
<dbReference type="PRINTS" id="PR00792">
    <property type="entry name" value="PEPSIN"/>
</dbReference>
<feature type="region of interest" description="Disordered" evidence="3">
    <location>
        <begin position="1"/>
        <end position="23"/>
    </location>
</feature>
<dbReference type="AlphaFoldDB" id="A0AA39U6A2"/>
<feature type="region of interest" description="Disordered" evidence="3">
    <location>
        <begin position="525"/>
        <end position="560"/>
    </location>
</feature>
<evidence type="ECO:0000256" key="1">
    <source>
        <dbReference type="ARBA" id="ARBA00007447"/>
    </source>
</evidence>
<evidence type="ECO:0000256" key="2">
    <source>
        <dbReference type="PIRSR" id="PIRSR601461-1"/>
    </source>
</evidence>
<protein>
    <submittedName>
        <fullName evidence="5">Aspartic peptidase domain-containing protein</fullName>
    </submittedName>
</protein>
<dbReference type="GO" id="GO:0006508">
    <property type="term" value="P:proteolysis"/>
    <property type="evidence" value="ECO:0007669"/>
    <property type="project" value="InterPro"/>
</dbReference>
<dbReference type="PROSITE" id="PS51767">
    <property type="entry name" value="PEPTIDASE_A1"/>
    <property type="match status" value="1"/>
</dbReference>